<reference evidence="5 6" key="1">
    <citation type="journal article" date="2013" name="PLoS ONE">
        <title>Predicting the Proteins of Angomonas deanei, Strigomonas culicis and Their Respective Endosymbionts Reveals New Aspects of the Trypanosomatidae Family.</title>
        <authorList>
            <person name="Motta M.C."/>
            <person name="Martins A.C."/>
            <person name="de Souza S.S."/>
            <person name="Catta-Preta C.M."/>
            <person name="Silva R."/>
            <person name="Klein C.C."/>
            <person name="de Almeida L.G."/>
            <person name="de Lima Cunha O."/>
            <person name="Ciapina L.P."/>
            <person name="Brocchi M."/>
            <person name="Colabardini A.C."/>
            <person name="de Araujo Lima B."/>
            <person name="Machado C.R."/>
            <person name="de Almeida Soares C.M."/>
            <person name="Probst C.M."/>
            <person name="de Menezes C.B."/>
            <person name="Thompson C.E."/>
            <person name="Bartholomeu D.C."/>
            <person name="Gradia D.F."/>
            <person name="Pavoni D.P."/>
            <person name="Grisard E.C."/>
            <person name="Fantinatti-Garboggini F."/>
            <person name="Marchini F.K."/>
            <person name="Rodrigues-Luiz G.F."/>
            <person name="Wagner G."/>
            <person name="Goldman G.H."/>
            <person name="Fietto J.L."/>
            <person name="Elias M.C."/>
            <person name="Goldman M.H."/>
            <person name="Sagot M.F."/>
            <person name="Pereira M."/>
            <person name="Stoco P.H."/>
            <person name="de Mendonca-Neto R.P."/>
            <person name="Teixeira S.M."/>
            <person name="Maciel T.E."/>
            <person name="de Oliveira Mendes T.A."/>
            <person name="Urmenyi T.P."/>
            <person name="de Souza W."/>
            <person name="Schenkman S."/>
            <person name="de Vasconcelos A.T."/>
        </authorList>
    </citation>
    <scope>NUCLEOTIDE SEQUENCE [LARGE SCALE GENOMIC DNA]</scope>
</reference>
<sequence>MQEDKTAMSGSNTNSNGNNNGSGAPNDGEGMNDMERFRRNKDAILFVGNLPFQTPWQHVKDYFGHAGKVRYTDLIADRTGRPKGSALVTMMTPEGAQKAIAMFNEAEFEGRRLIVRLFDEGPRPAIVQRNMMPPYSANGSNANNGGNGRGRGSPYGGNGGGYGNGGGFGGGNSGAHNGMGGGNMPYNGNPRGGYGGHMGDDMMLQGGGDVEPVPKPRSQQVSDQGRKLFVSNLPFDCTSAALRETFQQVGHVERAEIILGKNMKSRGMGIVVMQTEEEARVAISEFDGIEMANRAMSVRLDIKYN</sequence>
<keyword evidence="6" id="KW-1185">Reference proteome</keyword>
<gene>
    <name evidence="5" type="ORF">STCU_00698</name>
</gene>
<dbReference type="InterPro" id="IPR000504">
    <property type="entry name" value="RRM_dom"/>
</dbReference>
<feature type="domain" description="RRM" evidence="4">
    <location>
        <begin position="43"/>
        <end position="120"/>
    </location>
</feature>
<feature type="compositionally biased region" description="Low complexity" evidence="3">
    <location>
        <begin position="9"/>
        <end position="23"/>
    </location>
</feature>
<feature type="region of interest" description="Disordered" evidence="3">
    <location>
        <begin position="1"/>
        <end position="33"/>
    </location>
</feature>
<organism evidence="5 6">
    <name type="scientific">Strigomonas culicis</name>
    <dbReference type="NCBI Taxonomy" id="28005"/>
    <lineage>
        <taxon>Eukaryota</taxon>
        <taxon>Discoba</taxon>
        <taxon>Euglenozoa</taxon>
        <taxon>Kinetoplastea</taxon>
        <taxon>Metakinetoplastina</taxon>
        <taxon>Trypanosomatida</taxon>
        <taxon>Trypanosomatidae</taxon>
        <taxon>Strigomonadinae</taxon>
        <taxon>Strigomonas</taxon>
    </lineage>
</organism>
<dbReference type="InterPro" id="IPR012677">
    <property type="entry name" value="Nucleotide-bd_a/b_plait_sf"/>
</dbReference>
<evidence type="ECO:0000313" key="5">
    <source>
        <dbReference type="EMBL" id="EPY36214.1"/>
    </source>
</evidence>
<proteinExistence type="predicted"/>
<dbReference type="GO" id="GO:1990904">
    <property type="term" value="C:ribonucleoprotein complex"/>
    <property type="evidence" value="ECO:0007669"/>
    <property type="project" value="TreeGrafter"/>
</dbReference>
<dbReference type="SMART" id="SM00360">
    <property type="entry name" value="RRM"/>
    <property type="match status" value="2"/>
</dbReference>
<dbReference type="Pfam" id="PF00076">
    <property type="entry name" value="RRM_1"/>
    <property type="match status" value="2"/>
</dbReference>
<evidence type="ECO:0000259" key="4">
    <source>
        <dbReference type="PROSITE" id="PS50102"/>
    </source>
</evidence>
<dbReference type="OrthoDB" id="439808at2759"/>
<dbReference type="AlphaFoldDB" id="S9V577"/>
<name>S9V577_9TRYP</name>
<dbReference type="PROSITE" id="PS50102">
    <property type="entry name" value="RRM"/>
    <property type="match status" value="2"/>
</dbReference>
<protein>
    <submittedName>
        <fullName evidence="5">RNA-binding protein</fullName>
    </submittedName>
</protein>
<dbReference type="InterPro" id="IPR035979">
    <property type="entry name" value="RBD_domain_sf"/>
</dbReference>
<evidence type="ECO:0000256" key="2">
    <source>
        <dbReference type="PROSITE-ProRule" id="PRU00176"/>
    </source>
</evidence>
<evidence type="ECO:0000313" key="6">
    <source>
        <dbReference type="Proteomes" id="UP000015354"/>
    </source>
</evidence>
<dbReference type="PANTHER" id="PTHR23003">
    <property type="entry name" value="RNA RECOGNITION MOTIF RRM DOMAIN CONTAINING PROTEIN"/>
    <property type="match status" value="1"/>
</dbReference>
<dbReference type="SUPFAM" id="SSF54928">
    <property type="entry name" value="RNA-binding domain, RBD"/>
    <property type="match status" value="2"/>
</dbReference>
<dbReference type="GO" id="GO:0005737">
    <property type="term" value="C:cytoplasm"/>
    <property type="evidence" value="ECO:0007669"/>
    <property type="project" value="TreeGrafter"/>
</dbReference>
<dbReference type="InterPro" id="IPR050374">
    <property type="entry name" value="RRT5_SRSF_SR"/>
</dbReference>
<dbReference type="EMBL" id="ATMH01000698">
    <property type="protein sequence ID" value="EPY36214.1"/>
    <property type="molecule type" value="Genomic_DNA"/>
</dbReference>
<dbReference type="Proteomes" id="UP000015354">
    <property type="component" value="Unassembled WGS sequence"/>
</dbReference>
<evidence type="ECO:0000256" key="1">
    <source>
        <dbReference type="ARBA" id="ARBA00022884"/>
    </source>
</evidence>
<evidence type="ECO:0000256" key="3">
    <source>
        <dbReference type="SAM" id="MobiDB-lite"/>
    </source>
</evidence>
<dbReference type="GO" id="GO:0005634">
    <property type="term" value="C:nucleus"/>
    <property type="evidence" value="ECO:0007669"/>
    <property type="project" value="TreeGrafter"/>
</dbReference>
<keyword evidence="1 2" id="KW-0694">RNA-binding</keyword>
<comment type="caution">
    <text evidence="5">The sequence shown here is derived from an EMBL/GenBank/DDBJ whole genome shotgun (WGS) entry which is preliminary data.</text>
</comment>
<feature type="domain" description="RRM" evidence="4">
    <location>
        <begin position="226"/>
        <end position="303"/>
    </location>
</feature>
<dbReference type="GO" id="GO:0003729">
    <property type="term" value="F:mRNA binding"/>
    <property type="evidence" value="ECO:0007669"/>
    <property type="project" value="TreeGrafter"/>
</dbReference>
<accession>S9V577</accession>
<dbReference type="Gene3D" id="3.30.70.330">
    <property type="match status" value="2"/>
</dbReference>
<dbReference type="PANTHER" id="PTHR23003:SF3">
    <property type="entry name" value="FI21236P1-RELATED"/>
    <property type="match status" value="1"/>
</dbReference>
<dbReference type="CDD" id="cd00590">
    <property type="entry name" value="RRM_SF"/>
    <property type="match status" value="2"/>
</dbReference>
<feature type="region of interest" description="Disordered" evidence="3">
    <location>
        <begin position="128"/>
        <end position="153"/>
    </location>
</feature>